<evidence type="ECO:0000256" key="1">
    <source>
        <dbReference type="ARBA" id="ARBA00010556"/>
    </source>
</evidence>
<dbReference type="EMBL" id="FWFX01000003">
    <property type="protein sequence ID" value="SLN30995.1"/>
    <property type="molecule type" value="Genomic_DNA"/>
</dbReference>
<accession>A0A1X6YTQ2</accession>
<dbReference type="Gene3D" id="2.60.40.1930">
    <property type="match status" value="1"/>
</dbReference>
<feature type="domain" description="Alpha-2-macroglobulin" evidence="8">
    <location>
        <begin position="1155"/>
        <end position="1244"/>
    </location>
</feature>
<dbReference type="InterPro" id="IPR051802">
    <property type="entry name" value="YfhM-like"/>
</dbReference>
<dbReference type="Pfam" id="PF01835">
    <property type="entry name" value="MG2"/>
    <property type="match status" value="1"/>
</dbReference>
<evidence type="ECO:0000256" key="3">
    <source>
        <dbReference type="ARBA" id="ARBA00022737"/>
    </source>
</evidence>
<dbReference type="PANTHER" id="PTHR40094:SF1">
    <property type="entry name" value="UBIQUITIN DOMAIN-CONTAINING PROTEIN"/>
    <property type="match status" value="1"/>
</dbReference>
<dbReference type="Pfam" id="PF00024">
    <property type="entry name" value="PAN_1"/>
    <property type="match status" value="1"/>
</dbReference>
<dbReference type="SMART" id="SM01359">
    <property type="entry name" value="A2M_N_2"/>
    <property type="match status" value="1"/>
</dbReference>
<dbReference type="CDD" id="cd02891">
    <property type="entry name" value="A2M_like"/>
    <property type="match status" value="1"/>
</dbReference>
<dbReference type="CDD" id="cd01100">
    <property type="entry name" value="APPLE_Factor_XI_like"/>
    <property type="match status" value="1"/>
</dbReference>
<dbReference type="InterPro" id="IPR011626">
    <property type="entry name" value="Alpha-macroglobulin_TED"/>
</dbReference>
<evidence type="ECO:0000259" key="7">
    <source>
        <dbReference type="SMART" id="SM01359"/>
    </source>
</evidence>
<dbReference type="SMART" id="SM01360">
    <property type="entry name" value="A2M"/>
    <property type="match status" value="1"/>
</dbReference>
<evidence type="ECO:0000313" key="10">
    <source>
        <dbReference type="Proteomes" id="UP000193061"/>
    </source>
</evidence>
<dbReference type="InterPro" id="IPR041203">
    <property type="entry name" value="Bact_A2M_MG5"/>
</dbReference>
<evidence type="ECO:0000256" key="4">
    <source>
        <dbReference type="ARBA" id="ARBA00023157"/>
    </source>
</evidence>
<dbReference type="InterPro" id="IPR049120">
    <property type="entry name" value="A2M_bMG2"/>
</dbReference>
<dbReference type="Pfam" id="PF21142">
    <property type="entry name" value="A2M_bMG2"/>
    <property type="match status" value="1"/>
</dbReference>
<feature type="signal peptide" evidence="5">
    <location>
        <begin position="1"/>
        <end position="20"/>
    </location>
</feature>
<dbReference type="InterPro" id="IPR026284">
    <property type="entry name" value="A2MG_proteobact"/>
</dbReference>
<gene>
    <name evidence="9" type="ORF">ROA7450_01365</name>
</gene>
<dbReference type="SMART" id="SM00223">
    <property type="entry name" value="APPLE"/>
    <property type="match status" value="1"/>
</dbReference>
<dbReference type="Pfam" id="PF00207">
    <property type="entry name" value="A2M"/>
    <property type="match status" value="1"/>
</dbReference>
<keyword evidence="4" id="KW-1015">Disulfide bond</keyword>
<evidence type="ECO:0008006" key="11">
    <source>
        <dbReference type="Google" id="ProtNLM"/>
    </source>
</evidence>
<dbReference type="Pfam" id="PF07678">
    <property type="entry name" value="TED_complement"/>
    <property type="match status" value="1"/>
</dbReference>
<evidence type="ECO:0000259" key="8">
    <source>
        <dbReference type="SMART" id="SM01360"/>
    </source>
</evidence>
<dbReference type="Pfam" id="PF17962">
    <property type="entry name" value="bMG6"/>
    <property type="match status" value="1"/>
</dbReference>
<dbReference type="SMART" id="SM01419">
    <property type="entry name" value="Thiol-ester_cl"/>
    <property type="match status" value="1"/>
</dbReference>
<feature type="domain" description="Alpha-2-macroglobulin bait region" evidence="7">
    <location>
        <begin position="949"/>
        <end position="1093"/>
    </location>
</feature>
<dbReference type="InterPro" id="IPR011625">
    <property type="entry name" value="A2M_N_BRD"/>
</dbReference>
<dbReference type="Pfam" id="PF17973">
    <property type="entry name" value="bMG10"/>
    <property type="match status" value="1"/>
</dbReference>
<dbReference type="InterPro" id="IPR000177">
    <property type="entry name" value="Apple"/>
</dbReference>
<dbReference type="GO" id="GO:0004866">
    <property type="term" value="F:endopeptidase inhibitor activity"/>
    <property type="evidence" value="ECO:0007669"/>
    <property type="project" value="InterPro"/>
</dbReference>
<evidence type="ECO:0000259" key="6">
    <source>
        <dbReference type="SMART" id="SM00223"/>
    </source>
</evidence>
<sequence length="1808" mass="194901">MRRLLMPFVVLSCVSAQVHAQSAVPERRELVTNDVDYYGADLQPLFDTTLQACQNTCLNDLACKAYTFNKRSNACFPKSEITEIKPFEGAVSARMIETDIQVLHRAENRAKDLAFLKDSDFEQARRYARGISTRHPAGQWGLSDLLNAAQDRQAQGDTLNAMRWTGAAVAQADSSDLWAEYARLLLAINTNSSSDKRRYANWAQGAAFNAYLRAPNDPARVSALQVMAESLERNNRGRDMIPALRLAQSIQPRDDIQVALEAAAAKYGFRIIEHRADNESSAPRICAEFSEPLVKAGLDYTPYVRLPDAGLVVQAEERQLCIDGVQHGSHYRVTFRQGLPAASGETMLKDVELALYVRDRSPQVNFSGRSYVLPRAADAALPIDTVNLDEVDLSLRRVSDRNLLRAIQDDYFARPLSHYQEAAFASDIAEDVWTGVGEVQNTLNKTMTTRLPMGEVLADQPPGIYALTANAPDADPYDDPGATQWFILTNIGLTTMQGTDGLHVFARGLAGAKALDGIELTLLSRANRELGKTSSDAEGHALFAPGLTRGTGATAPALLIARQGDQDIAFLSLTDPAFDLSDRGVEGRPPAPPVDVFLTTDRGAYRAGEMIHATALARDIQMQAIADLPLTAILTRPDGVEYTREVSASGVAGGHVFSLFIGNSAPRGTWQLAIMADPDAPALAQTSLLVEDFLPERIDFELSLPDAPLRPGDTPPLSVEARYLFGAPGGGLKTDGTLRLVPQRTLESFPGYFFGQHDLSVTPVASYIDGGTTGDDGTLVLPVKLPLTKTNDRPFEAQVTLRVNEGSGRPVERQLTKALAPAGPMIGLKPGFSDVVPEGDKASFQVIAIDKTLAPVAMNVRWTVNRIETRYQWYQQYGNWNWEPITTRQRVATGEVALGDAPTQVSTPVQWGKYELLVERLDGTYVASSSDFYAGWYAPADASSTPDTLELSLDKPGYTPGETAQLRIVPRYAGTALVSVMSNQVIARQVVEVSAGENLIPVPVTGDWGTGAYVTAQVLRPMDVAAGQNPARSLGLAYAEIEPGDKQLSVSIDAPEKTSPRGKLDTNVYIEGLAEGDTAHLTLAAVDLGILNLTGFEAPDPSVHYFGQRRLGVEIRDLYGRLINGMNGAAGQVRSGGDAGNGMQRQSPPPTEKLVAFFSGPVTVGSDGSAKISFDIPDFNGTVRLMAVAWSNKAVGQASRDVLIRDPVVATASLPRFMAPGDQSRLLLELAHAEGPAGRVGLDITAEGVTLEGDIPSGLDLAEGGKASLTVPIRAEVTGDQTLRIALTTPDGKQLTKELTLPVRSNDPTTSTTQRFSLAAGATFTLDQEVFAGIRPDGAELLLSAGPMAKLNTPGLLRALDRYPYGCTEQVTSQALPLLYFGPVAEALGLGNQTQVVERIDQAVDLILARQSSNGAFGLWRANSGDFWLDAYVADFLSRARTQGYEVPDQAFAMAMDNLRNRINYAPDFDLGGEDIAYALMVLAREGAARIGDLRYYADVKLEAFATPLALAQLGHALASYGDQTRADRMFASAMQRVEAGNPEGGRYWRVDYGTPKRDSAAVLALAVEAGSNAVDVQALSSLAATTGPESSTQEQVWTLLATNALMSEPAQSSLSLNGEAISGPLVKRLAAETLSTQSLTNTGGQPTDITLTTFGVPNVPAPAGGYGYQISRSYFDMDGNEVQPDQMQTGTRLVVVLTVSPSEAGSARLMVDDPLPAGLEIDNPNLLRAGDIRSLEWLDSAPTRYFEARSDRFLAAVDRRDDKPFQLAYIVRALTPGTYHYPAAVVEDMYRPQYRANTATTQLTVSE</sequence>
<dbReference type="InterPro" id="IPR041462">
    <property type="entry name" value="Bact_A2M_MG6"/>
</dbReference>
<keyword evidence="2 5" id="KW-0732">Signal</keyword>
<dbReference type="InterPro" id="IPR003609">
    <property type="entry name" value="Pan_app"/>
</dbReference>
<evidence type="ECO:0000313" key="9">
    <source>
        <dbReference type="EMBL" id="SLN30995.1"/>
    </source>
</evidence>
<dbReference type="PIRSF" id="PIRSF038980">
    <property type="entry name" value="A2M_bac"/>
    <property type="match status" value="1"/>
</dbReference>
<keyword evidence="10" id="KW-1185">Reference proteome</keyword>
<feature type="chain" id="PRO_5013208224" description="MG2 domain protein" evidence="5">
    <location>
        <begin position="21"/>
        <end position="1808"/>
    </location>
</feature>
<comment type="similarity">
    <text evidence="1">Belongs to the protease inhibitor I39 (alpha-2-macroglobulin) family. Bacterial alpha-2-macroglobulin subfamily.</text>
</comment>
<dbReference type="Proteomes" id="UP000193061">
    <property type="component" value="Unassembled WGS sequence"/>
</dbReference>
<dbReference type="Gene3D" id="3.50.4.10">
    <property type="entry name" value="Hepatocyte Growth Factor"/>
    <property type="match status" value="1"/>
</dbReference>
<dbReference type="InterPro" id="IPR002890">
    <property type="entry name" value="MG2"/>
</dbReference>
<name>A0A1X6YTQ2_9RHOB</name>
<protein>
    <recommendedName>
        <fullName evidence="11">MG2 domain protein</fullName>
    </recommendedName>
</protein>
<organism evidence="9 10">
    <name type="scientific">Roseovarius albus</name>
    <dbReference type="NCBI Taxonomy" id="1247867"/>
    <lineage>
        <taxon>Bacteria</taxon>
        <taxon>Pseudomonadati</taxon>
        <taxon>Pseudomonadota</taxon>
        <taxon>Alphaproteobacteria</taxon>
        <taxon>Rhodobacterales</taxon>
        <taxon>Roseobacteraceae</taxon>
        <taxon>Roseovarius</taxon>
    </lineage>
</organism>
<dbReference type="Gene3D" id="1.50.10.20">
    <property type="match status" value="1"/>
</dbReference>
<proteinExistence type="inferred from homology"/>
<dbReference type="RefSeq" id="WP_085805053.1">
    <property type="nucleotide sequence ID" value="NZ_FWFX01000003.1"/>
</dbReference>
<dbReference type="OrthoDB" id="9767116at2"/>
<dbReference type="InterPro" id="IPR001599">
    <property type="entry name" value="Macroglobln_a2"/>
</dbReference>
<evidence type="ECO:0000256" key="2">
    <source>
        <dbReference type="ARBA" id="ARBA00022729"/>
    </source>
</evidence>
<evidence type="ECO:0000256" key="5">
    <source>
        <dbReference type="SAM" id="SignalP"/>
    </source>
</evidence>
<dbReference type="Pfam" id="PF17972">
    <property type="entry name" value="bMG5"/>
    <property type="match status" value="1"/>
</dbReference>
<keyword evidence="3" id="KW-0677">Repeat</keyword>
<feature type="domain" description="Apple" evidence="6">
    <location>
        <begin position="31"/>
        <end position="93"/>
    </location>
</feature>
<dbReference type="InterPro" id="IPR008930">
    <property type="entry name" value="Terpenoid_cyclase/PrenylTrfase"/>
</dbReference>
<dbReference type="InterPro" id="IPR021868">
    <property type="entry name" value="Alpha_2_Macroglob_MG3"/>
</dbReference>
<dbReference type="SUPFAM" id="SSF48239">
    <property type="entry name" value="Terpenoid cyclases/Protein prenyltransferases"/>
    <property type="match status" value="1"/>
</dbReference>
<reference evidence="9 10" key="1">
    <citation type="submission" date="2017-03" db="EMBL/GenBank/DDBJ databases">
        <authorList>
            <person name="Afonso C.L."/>
            <person name="Miller P.J."/>
            <person name="Scott M.A."/>
            <person name="Spackman E."/>
            <person name="Goraichik I."/>
            <person name="Dimitrov K.M."/>
            <person name="Suarez D.L."/>
            <person name="Swayne D.E."/>
        </authorList>
    </citation>
    <scope>NUCLEOTIDE SEQUENCE [LARGE SCALE GENOMIC DNA]</scope>
    <source>
        <strain evidence="9 10">CECT 7450</strain>
    </source>
</reference>
<dbReference type="InterPro" id="IPR047565">
    <property type="entry name" value="Alpha-macroglob_thiol-ester_cl"/>
</dbReference>
<dbReference type="PANTHER" id="PTHR40094">
    <property type="entry name" value="ALPHA-2-MACROGLOBULIN HOMOLOG"/>
    <property type="match status" value="1"/>
</dbReference>
<dbReference type="Pfam" id="PF11974">
    <property type="entry name" value="bMG3"/>
    <property type="match status" value="1"/>
</dbReference>
<dbReference type="InterPro" id="IPR041246">
    <property type="entry name" value="Bact_MG10"/>
</dbReference>
<dbReference type="GO" id="GO:0005615">
    <property type="term" value="C:extracellular space"/>
    <property type="evidence" value="ECO:0007669"/>
    <property type="project" value="InterPro"/>
</dbReference>
<dbReference type="GO" id="GO:0006508">
    <property type="term" value="P:proteolysis"/>
    <property type="evidence" value="ECO:0007669"/>
    <property type="project" value="InterPro"/>
</dbReference>
<dbReference type="Pfam" id="PF07703">
    <property type="entry name" value="A2M_BRD"/>
    <property type="match status" value="1"/>
</dbReference>